<comment type="caution">
    <text evidence="2">The sequence shown here is derived from an EMBL/GenBank/DDBJ whole genome shotgun (WGS) entry which is preliminary data.</text>
</comment>
<dbReference type="Proteomes" id="UP000712281">
    <property type="component" value="Unassembled WGS sequence"/>
</dbReference>
<accession>A0A8S9G5W3</accession>
<proteinExistence type="predicted"/>
<feature type="region of interest" description="Disordered" evidence="1">
    <location>
        <begin position="79"/>
        <end position="111"/>
    </location>
</feature>
<evidence type="ECO:0000313" key="2">
    <source>
        <dbReference type="EMBL" id="KAF2540629.1"/>
    </source>
</evidence>
<gene>
    <name evidence="2" type="ORF">F2Q68_00031717</name>
</gene>
<protein>
    <submittedName>
        <fullName evidence="2">Uncharacterized protein</fullName>
    </submittedName>
</protein>
<organism evidence="2 3">
    <name type="scientific">Brassica cretica</name>
    <name type="common">Mustard</name>
    <dbReference type="NCBI Taxonomy" id="69181"/>
    <lineage>
        <taxon>Eukaryota</taxon>
        <taxon>Viridiplantae</taxon>
        <taxon>Streptophyta</taxon>
        <taxon>Embryophyta</taxon>
        <taxon>Tracheophyta</taxon>
        <taxon>Spermatophyta</taxon>
        <taxon>Magnoliopsida</taxon>
        <taxon>eudicotyledons</taxon>
        <taxon>Gunneridae</taxon>
        <taxon>Pentapetalae</taxon>
        <taxon>rosids</taxon>
        <taxon>malvids</taxon>
        <taxon>Brassicales</taxon>
        <taxon>Brassicaceae</taxon>
        <taxon>Brassiceae</taxon>
        <taxon>Brassica</taxon>
    </lineage>
</organism>
<feature type="compositionally biased region" description="Polar residues" evidence="1">
    <location>
        <begin position="29"/>
        <end position="38"/>
    </location>
</feature>
<feature type="region of interest" description="Disordered" evidence="1">
    <location>
        <begin position="29"/>
        <end position="53"/>
    </location>
</feature>
<evidence type="ECO:0000313" key="3">
    <source>
        <dbReference type="Proteomes" id="UP000712281"/>
    </source>
</evidence>
<reference evidence="2" key="1">
    <citation type="submission" date="2019-12" db="EMBL/GenBank/DDBJ databases">
        <title>Genome sequencing and annotation of Brassica cretica.</title>
        <authorList>
            <person name="Studholme D.J."/>
            <person name="Sarris P.F."/>
        </authorList>
    </citation>
    <scope>NUCLEOTIDE SEQUENCE</scope>
    <source>
        <strain evidence="2">PFS-001/15</strain>
        <tissue evidence="2">Leaf</tissue>
    </source>
</reference>
<sequence>MSVLRLLISTTMKKTATLTMVRGINATTELSMSTTRSGELNDRPSTRTGGLRGFMPETRRLEIFTAGYGRGLEQLAGHDADTRRGLVAEKLQEEPRSPDAEEGGRETEKVTRDSFKSCLIRFGFGL</sequence>
<name>A0A8S9G5W3_BRACR</name>
<dbReference type="EMBL" id="QGKW02002005">
    <property type="protein sequence ID" value="KAF2540629.1"/>
    <property type="molecule type" value="Genomic_DNA"/>
</dbReference>
<evidence type="ECO:0000256" key="1">
    <source>
        <dbReference type="SAM" id="MobiDB-lite"/>
    </source>
</evidence>
<dbReference type="AlphaFoldDB" id="A0A8S9G5W3"/>